<evidence type="ECO:0000256" key="6">
    <source>
        <dbReference type="ARBA" id="ARBA00022605"/>
    </source>
</evidence>
<comment type="pathway">
    <text evidence="1 9">Amino-acid biosynthesis; L-arginine biosynthesis; L-arginine from L-ornithine and carbamoyl phosphate: step 2/3.</text>
</comment>
<dbReference type="AlphaFoldDB" id="A0A523ZF54"/>
<dbReference type="HAMAP" id="MF_00005">
    <property type="entry name" value="Arg_succ_synth_type1"/>
    <property type="match status" value="1"/>
</dbReference>
<dbReference type="FunFam" id="3.40.50.620:FF:000019">
    <property type="entry name" value="Argininosuccinate synthase"/>
    <property type="match status" value="1"/>
</dbReference>
<feature type="binding site" evidence="9">
    <location>
        <position position="128"/>
    </location>
    <ligand>
        <name>L-citrulline</name>
        <dbReference type="ChEBI" id="CHEBI:57743"/>
    </ligand>
</feature>
<feature type="binding site" evidence="9">
    <location>
        <position position="88"/>
    </location>
    <ligand>
        <name>L-citrulline</name>
        <dbReference type="ChEBI" id="CHEBI:57743"/>
    </ligand>
</feature>
<dbReference type="PROSITE" id="PS00564">
    <property type="entry name" value="ARGININOSUCCIN_SYN_1"/>
    <property type="match status" value="1"/>
</dbReference>
<dbReference type="GO" id="GO:0004055">
    <property type="term" value="F:argininosuccinate synthase activity"/>
    <property type="evidence" value="ECO:0007669"/>
    <property type="project" value="UniProtKB-UniRule"/>
</dbReference>
<dbReference type="FunFam" id="3.90.1260.10:FF:000007">
    <property type="entry name" value="Argininosuccinate synthase"/>
    <property type="match status" value="1"/>
</dbReference>
<evidence type="ECO:0000256" key="5">
    <source>
        <dbReference type="ARBA" id="ARBA00022598"/>
    </source>
</evidence>
<keyword evidence="6 9" id="KW-0028">Amino-acid biosynthesis</keyword>
<comment type="subunit">
    <text evidence="2 9">Homotetramer.</text>
</comment>
<dbReference type="UniPathway" id="UPA00068">
    <property type="reaction ID" value="UER00113"/>
</dbReference>
<feature type="domain" description="Arginosuccinate synthase-like N-terminal" evidence="11">
    <location>
        <begin position="6"/>
        <end position="167"/>
    </location>
</feature>
<comment type="caution">
    <text evidence="13">The sequence shown here is derived from an EMBL/GenBank/DDBJ whole genome shotgun (WGS) entry which is preliminary data.</text>
</comment>
<dbReference type="PANTHER" id="PTHR11587">
    <property type="entry name" value="ARGININOSUCCINATE SYNTHASE"/>
    <property type="match status" value="1"/>
</dbReference>
<dbReference type="InterPro" id="IPR024074">
    <property type="entry name" value="AS_cat/multimer_dom_body"/>
</dbReference>
<dbReference type="GO" id="GO:0000053">
    <property type="term" value="P:argininosuccinate metabolic process"/>
    <property type="evidence" value="ECO:0007669"/>
    <property type="project" value="TreeGrafter"/>
</dbReference>
<dbReference type="NCBIfam" id="TIGR00032">
    <property type="entry name" value="argG"/>
    <property type="match status" value="1"/>
</dbReference>
<accession>A0A523ZF54</accession>
<feature type="binding site" evidence="9">
    <location>
        <position position="262"/>
    </location>
    <ligand>
        <name>L-citrulline</name>
        <dbReference type="ChEBI" id="CHEBI:57743"/>
    </ligand>
</feature>
<evidence type="ECO:0000256" key="7">
    <source>
        <dbReference type="ARBA" id="ARBA00022741"/>
    </source>
</evidence>
<feature type="binding site" evidence="9">
    <location>
        <position position="186"/>
    </location>
    <ligand>
        <name>L-citrulline</name>
        <dbReference type="ChEBI" id="CHEBI:57743"/>
    </ligand>
</feature>
<dbReference type="EMBL" id="SOHY01000138">
    <property type="protein sequence ID" value="TEU02396.1"/>
    <property type="molecule type" value="Genomic_DNA"/>
</dbReference>
<dbReference type="SUPFAM" id="SSF52402">
    <property type="entry name" value="Adenine nucleotide alpha hydrolases-like"/>
    <property type="match status" value="1"/>
</dbReference>
<feature type="binding site" evidence="9">
    <location>
        <position position="177"/>
    </location>
    <ligand>
        <name>L-citrulline</name>
        <dbReference type="ChEBI" id="CHEBI:57743"/>
    </ligand>
</feature>
<keyword evidence="5 9" id="KW-0436">Ligase</keyword>
<dbReference type="Gene3D" id="3.40.50.620">
    <property type="entry name" value="HUPs"/>
    <property type="match status" value="1"/>
</dbReference>
<dbReference type="SUPFAM" id="SSF69864">
    <property type="entry name" value="Argininosuccinate synthetase, C-terminal domain"/>
    <property type="match status" value="1"/>
</dbReference>
<comment type="subcellular location">
    <subcellularLocation>
        <location evidence="9">Cytoplasm</location>
    </subcellularLocation>
</comment>
<comment type="catalytic activity">
    <reaction evidence="9">
        <text>L-citrulline + L-aspartate + ATP = 2-(N(omega)-L-arginino)succinate + AMP + diphosphate + H(+)</text>
        <dbReference type="Rhea" id="RHEA:10932"/>
        <dbReference type="ChEBI" id="CHEBI:15378"/>
        <dbReference type="ChEBI" id="CHEBI:29991"/>
        <dbReference type="ChEBI" id="CHEBI:30616"/>
        <dbReference type="ChEBI" id="CHEBI:33019"/>
        <dbReference type="ChEBI" id="CHEBI:57472"/>
        <dbReference type="ChEBI" id="CHEBI:57743"/>
        <dbReference type="ChEBI" id="CHEBI:456215"/>
        <dbReference type="EC" id="6.3.4.5"/>
    </reaction>
</comment>
<feature type="domain" description="Arginosuccinate synthase C-terminal" evidence="12">
    <location>
        <begin position="176"/>
        <end position="392"/>
    </location>
</feature>
<keyword evidence="8 9" id="KW-0067">ATP-binding</keyword>
<proteinExistence type="inferred from homology"/>
<dbReference type="InterPro" id="IPR048267">
    <property type="entry name" value="Arginosuc_syn_N"/>
</dbReference>
<evidence type="ECO:0000313" key="13">
    <source>
        <dbReference type="EMBL" id="TEU02396.1"/>
    </source>
</evidence>
<evidence type="ECO:0000256" key="2">
    <source>
        <dbReference type="ARBA" id="ARBA00011881"/>
    </source>
</evidence>
<dbReference type="InterPro" id="IPR023434">
    <property type="entry name" value="Arginosuc_synth_type_1_subfam"/>
</dbReference>
<evidence type="ECO:0000256" key="1">
    <source>
        <dbReference type="ARBA" id="ARBA00004967"/>
    </source>
</evidence>
<dbReference type="CDD" id="cd01999">
    <property type="entry name" value="ASS"/>
    <property type="match status" value="1"/>
</dbReference>
<feature type="binding site" evidence="9">
    <location>
        <position position="124"/>
    </location>
    <ligand>
        <name>L-citrulline</name>
        <dbReference type="ChEBI" id="CHEBI:57743"/>
    </ligand>
</feature>
<comment type="caution">
    <text evidence="9">Lacks conserved residue(s) required for the propagation of feature annotation.</text>
</comment>
<dbReference type="GO" id="GO:0005737">
    <property type="term" value="C:cytoplasm"/>
    <property type="evidence" value="ECO:0007669"/>
    <property type="project" value="UniProtKB-SubCell"/>
</dbReference>
<sequence>MSKIKKIVLAYSGGLDTSVILNWLKEKYGAEVVTYTANLGQGKPLDSIENKAKSTGASKVYIEDLRKEFCLNYVLPALKAGAVYEGKYPLATALARPLITKGLIEIAKKEKAEAIAHGCSGKGNDQVRFEVTAKALNPEITILAPLREWELNSREEEVRYAKEHNIPLEIKEESPYSIDRNLWGVSIECGPLEDIGQEPPPESYQITSSPQDAPDEPTYVNVTFKEGVPCRINGKEYELVSLIEKLNLVGGKNAVGRIDLIENRLIGIKSREIYEAPAAVILHYAHRELERLTLDKDTFRFKEIVAQKYSELVYDGLWHSPLRQALDGFVNQTQRFVSGEVKLKLYKGNCTVVGRKSPYSLYEKKLATYSEEDTFDQKASQGFIHIWSLPLRTISKTQRREEKK</sequence>
<feature type="binding site" evidence="9">
    <location>
        <position position="124"/>
    </location>
    <ligand>
        <name>L-aspartate</name>
        <dbReference type="ChEBI" id="CHEBI:29991"/>
    </ligand>
</feature>
<dbReference type="GO" id="GO:0000050">
    <property type="term" value="P:urea cycle"/>
    <property type="evidence" value="ECO:0007669"/>
    <property type="project" value="TreeGrafter"/>
</dbReference>
<gene>
    <name evidence="9" type="primary">argG</name>
    <name evidence="13" type="ORF">E3I16_02235</name>
</gene>
<evidence type="ECO:0000256" key="9">
    <source>
        <dbReference type="HAMAP-Rule" id="MF_00005"/>
    </source>
</evidence>
<evidence type="ECO:0000256" key="4">
    <source>
        <dbReference type="ARBA" id="ARBA00022571"/>
    </source>
</evidence>
<name>A0A523ZF54_UNCAE</name>
<dbReference type="InterPro" id="IPR001518">
    <property type="entry name" value="Arginosuc_synth"/>
</dbReference>
<dbReference type="Gene3D" id="3.90.1260.10">
    <property type="entry name" value="Argininosuccinate synthetase, chain A, domain 2"/>
    <property type="match status" value="1"/>
</dbReference>
<keyword evidence="9" id="KW-0963">Cytoplasm</keyword>
<dbReference type="InterPro" id="IPR018223">
    <property type="entry name" value="Arginosuc_synth_CS"/>
</dbReference>
<reference evidence="13 14" key="1">
    <citation type="submission" date="2019-03" db="EMBL/GenBank/DDBJ databases">
        <title>Metabolic potential of uncultured bacteria and archaea associated with petroleum seepage in deep-sea sediments.</title>
        <authorList>
            <person name="Dong X."/>
            <person name="Hubert C."/>
        </authorList>
    </citation>
    <scope>NUCLEOTIDE SEQUENCE [LARGE SCALE GENOMIC DNA]</scope>
    <source>
        <strain evidence="13">E26_bin6</strain>
    </source>
</reference>
<dbReference type="Gene3D" id="1.20.5.470">
    <property type="entry name" value="Single helix bin"/>
    <property type="match status" value="1"/>
</dbReference>
<dbReference type="Proteomes" id="UP000316674">
    <property type="component" value="Unassembled WGS sequence"/>
</dbReference>
<dbReference type="GO" id="GO:0005524">
    <property type="term" value="F:ATP binding"/>
    <property type="evidence" value="ECO:0007669"/>
    <property type="project" value="UniProtKB-UniRule"/>
</dbReference>
<feature type="binding site" evidence="9">
    <location>
        <position position="274"/>
    </location>
    <ligand>
        <name>L-citrulline</name>
        <dbReference type="ChEBI" id="CHEBI:57743"/>
    </ligand>
</feature>
<keyword evidence="7 9" id="KW-0547">Nucleotide-binding</keyword>
<dbReference type="InterPro" id="IPR014729">
    <property type="entry name" value="Rossmann-like_a/b/a_fold"/>
</dbReference>
<evidence type="ECO:0000259" key="11">
    <source>
        <dbReference type="Pfam" id="PF00764"/>
    </source>
</evidence>
<feature type="binding site" evidence="9">
    <location>
        <position position="118"/>
    </location>
    <ligand>
        <name>ATP</name>
        <dbReference type="ChEBI" id="CHEBI:30616"/>
    </ligand>
</feature>
<dbReference type="GO" id="GO:0006526">
    <property type="term" value="P:L-arginine biosynthetic process"/>
    <property type="evidence" value="ECO:0007669"/>
    <property type="project" value="UniProtKB-UniRule"/>
</dbReference>
<dbReference type="NCBIfam" id="NF001770">
    <property type="entry name" value="PRK00509.1"/>
    <property type="match status" value="1"/>
</dbReference>
<feature type="binding site" evidence="9">
    <location>
        <position position="37"/>
    </location>
    <ligand>
        <name>ATP</name>
        <dbReference type="ChEBI" id="CHEBI:30616"/>
    </ligand>
</feature>
<evidence type="ECO:0000256" key="3">
    <source>
        <dbReference type="ARBA" id="ARBA00012286"/>
    </source>
</evidence>
<evidence type="ECO:0000259" key="12">
    <source>
        <dbReference type="Pfam" id="PF20979"/>
    </source>
</evidence>
<comment type="similarity">
    <text evidence="9">Belongs to the argininosuccinate synthase family. Type 1 subfamily.</text>
</comment>
<dbReference type="PANTHER" id="PTHR11587:SF2">
    <property type="entry name" value="ARGININOSUCCINATE SYNTHASE"/>
    <property type="match status" value="1"/>
</dbReference>
<evidence type="ECO:0000256" key="10">
    <source>
        <dbReference type="SAM" id="MobiDB-lite"/>
    </source>
</evidence>
<dbReference type="Pfam" id="PF00764">
    <property type="entry name" value="Arginosuc_synth"/>
    <property type="match status" value="1"/>
</dbReference>
<evidence type="ECO:0000313" key="14">
    <source>
        <dbReference type="Proteomes" id="UP000316674"/>
    </source>
</evidence>
<evidence type="ECO:0000256" key="8">
    <source>
        <dbReference type="ARBA" id="ARBA00022840"/>
    </source>
</evidence>
<feature type="binding site" evidence="9">
    <location>
        <begin position="10"/>
        <end position="18"/>
    </location>
    <ligand>
        <name>ATP</name>
        <dbReference type="ChEBI" id="CHEBI:30616"/>
    </ligand>
</feature>
<protein>
    <recommendedName>
        <fullName evidence="3 9">Argininosuccinate synthase</fullName>
        <ecNumber evidence="3 9">6.3.4.5</ecNumber>
    </recommendedName>
    <alternativeName>
        <fullName evidence="9">Citrulline--aspartate ligase</fullName>
    </alternativeName>
</protein>
<dbReference type="EC" id="6.3.4.5" evidence="3 9"/>
<keyword evidence="4 9" id="KW-0055">Arginine biosynthesis</keyword>
<feature type="binding site" evidence="9">
    <location>
        <position position="125"/>
    </location>
    <ligand>
        <name>L-aspartate</name>
        <dbReference type="ChEBI" id="CHEBI:29991"/>
    </ligand>
</feature>
<feature type="region of interest" description="Disordered" evidence="10">
    <location>
        <begin position="194"/>
        <end position="215"/>
    </location>
</feature>
<dbReference type="InterPro" id="IPR048268">
    <property type="entry name" value="Arginosuc_syn_C"/>
</dbReference>
<dbReference type="Pfam" id="PF20979">
    <property type="entry name" value="Arginosuc_syn_C"/>
    <property type="match status" value="1"/>
</dbReference>
<organism evidence="13 14">
    <name type="scientific">Aerophobetes bacterium</name>
    <dbReference type="NCBI Taxonomy" id="2030807"/>
    <lineage>
        <taxon>Bacteria</taxon>
        <taxon>Candidatus Aerophobota</taxon>
    </lineage>
</organism>